<dbReference type="InterPro" id="IPR008030">
    <property type="entry name" value="NmrA-like"/>
</dbReference>
<dbReference type="InterPro" id="IPR036291">
    <property type="entry name" value="NAD(P)-bd_dom_sf"/>
</dbReference>
<reference evidence="4" key="1">
    <citation type="submission" date="2023-08" db="EMBL/GenBank/DDBJ databases">
        <title>Black Yeasts Isolated from many extreme environments.</title>
        <authorList>
            <person name="Coleine C."/>
            <person name="Stajich J.E."/>
            <person name="Selbmann L."/>
        </authorList>
    </citation>
    <scope>NUCLEOTIDE SEQUENCE</scope>
    <source>
        <strain evidence="4">CCFEE 5810</strain>
    </source>
</reference>
<dbReference type="Gene3D" id="3.90.25.10">
    <property type="entry name" value="UDP-galactose 4-epimerase, domain 1"/>
    <property type="match status" value="1"/>
</dbReference>
<evidence type="ECO:0000313" key="4">
    <source>
        <dbReference type="EMBL" id="KAK5696725.1"/>
    </source>
</evidence>
<proteinExistence type="inferred from homology"/>
<keyword evidence="2" id="KW-0521">NADP</keyword>
<accession>A0AAN7ZT71</accession>
<evidence type="ECO:0000256" key="1">
    <source>
        <dbReference type="ARBA" id="ARBA00006328"/>
    </source>
</evidence>
<comment type="caution">
    <text evidence="4">The sequence shown here is derived from an EMBL/GenBank/DDBJ whole genome shotgun (WGS) entry which is preliminary data.</text>
</comment>
<dbReference type="SUPFAM" id="SSF51735">
    <property type="entry name" value="NAD(P)-binding Rossmann-fold domains"/>
    <property type="match status" value="1"/>
</dbReference>
<gene>
    <name evidence="4" type="ORF">LTR97_008029</name>
</gene>
<evidence type="ECO:0000313" key="5">
    <source>
        <dbReference type="Proteomes" id="UP001310594"/>
    </source>
</evidence>
<protein>
    <recommendedName>
        <fullName evidence="3">NmrA-like domain-containing protein</fullName>
    </recommendedName>
</protein>
<organism evidence="4 5">
    <name type="scientific">Elasticomyces elasticus</name>
    <dbReference type="NCBI Taxonomy" id="574655"/>
    <lineage>
        <taxon>Eukaryota</taxon>
        <taxon>Fungi</taxon>
        <taxon>Dikarya</taxon>
        <taxon>Ascomycota</taxon>
        <taxon>Pezizomycotina</taxon>
        <taxon>Dothideomycetes</taxon>
        <taxon>Dothideomycetidae</taxon>
        <taxon>Mycosphaerellales</taxon>
        <taxon>Teratosphaeriaceae</taxon>
        <taxon>Elasticomyces</taxon>
    </lineage>
</organism>
<dbReference type="InterPro" id="IPR051164">
    <property type="entry name" value="NmrA-like_oxidored"/>
</dbReference>
<feature type="domain" description="NmrA-like" evidence="3">
    <location>
        <begin position="66"/>
        <end position="316"/>
    </location>
</feature>
<dbReference type="Proteomes" id="UP001310594">
    <property type="component" value="Unassembled WGS sequence"/>
</dbReference>
<dbReference type="AlphaFoldDB" id="A0AAN7ZT71"/>
<evidence type="ECO:0000256" key="2">
    <source>
        <dbReference type="ARBA" id="ARBA00022857"/>
    </source>
</evidence>
<name>A0AAN7ZT71_9PEZI</name>
<dbReference type="GO" id="GO:0005634">
    <property type="term" value="C:nucleus"/>
    <property type="evidence" value="ECO:0007669"/>
    <property type="project" value="TreeGrafter"/>
</dbReference>
<dbReference type="PANTHER" id="PTHR42748">
    <property type="entry name" value="NITROGEN METABOLITE REPRESSION PROTEIN NMRA FAMILY MEMBER"/>
    <property type="match status" value="1"/>
</dbReference>
<dbReference type="EMBL" id="JAVRQU010000012">
    <property type="protein sequence ID" value="KAK5696725.1"/>
    <property type="molecule type" value="Genomic_DNA"/>
</dbReference>
<dbReference type="Gene3D" id="3.40.50.720">
    <property type="entry name" value="NAD(P)-binding Rossmann-like Domain"/>
    <property type="match status" value="1"/>
</dbReference>
<dbReference type="Pfam" id="PF05368">
    <property type="entry name" value="NmrA"/>
    <property type="match status" value="1"/>
</dbReference>
<dbReference type="PANTHER" id="PTHR42748:SF14">
    <property type="entry name" value="SNOAL-LIKE DOMAIN-CONTAINING PROTEIN"/>
    <property type="match status" value="1"/>
</dbReference>
<evidence type="ECO:0000259" key="3">
    <source>
        <dbReference type="Pfam" id="PF05368"/>
    </source>
</evidence>
<sequence>MASDELHLTWFPAEKMITKLPMVQQASQRSHEGDRVYMTMSTIDVLAVLQAWRYRRRRSSSWAAQLTKDNKYAVRILTRDPNGRRAQELAKLPNVELLKGNLDNAEQLRQGLKGCWGASINIDGFVVGQKTEVFWGIRTYQLAQEAGIKFYVWGNLDYVARESGYDPAVQCGHFDAKSVIGDWVLSQDKWHTEHASEKAGMRSALFTTGPYLDMCLSAYTAISPNIASDGTVEWRLPLKQGALATIALEDCGKYVRWLFDNAFDSHGQPGRAAGLDLAVATQHARFDELAKAFTKITGKPARFVDVSEEEYFGAIPGSTRNLRFGQAYAGMKDDDQSMMTFEENFRGFWRIWQLSGGDKPLIRRDYAFLDEILPGRIKSVEEWLEKHKDRCMEVADGKMEAVLKVHEDKAMSSIRI</sequence>
<comment type="similarity">
    <text evidence="1">Belongs to the NmrA-type oxidoreductase family.</text>
</comment>